<gene>
    <name evidence="2" type="ORF">OKIOD_LOCUS15715</name>
</gene>
<dbReference type="Proteomes" id="UP001158576">
    <property type="component" value="Chromosome 2"/>
</dbReference>
<keyword evidence="3" id="KW-1185">Reference proteome</keyword>
<organism evidence="2 3">
    <name type="scientific">Oikopleura dioica</name>
    <name type="common">Tunicate</name>
    <dbReference type="NCBI Taxonomy" id="34765"/>
    <lineage>
        <taxon>Eukaryota</taxon>
        <taxon>Metazoa</taxon>
        <taxon>Chordata</taxon>
        <taxon>Tunicata</taxon>
        <taxon>Appendicularia</taxon>
        <taxon>Copelata</taxon>
        <taxon>Oikopleuridae</taxon>
        <taxon>Oikopleura</taxon>
    </lineage>
</organism>
<name>A0ABN7T849_OIKDI</name>
<feature type="compositionally biased region" description="Basic and acidic residues" evidence="1">
    <location>
        <begin position="51"/>
        <end position="74"/>
    </location>
</feature>
<dbReference type="EMBL" id="OU015567">
    <property type="protein sequence ID" value="CAG5112772.1"/>
    <property type="molecule type" value="Genomic_DNA"/>
</dbReference>
<feature type="region of interest" description="Disordered" evidence="1">
    <location>
        <begin position="47"/>
        <end position="87"/>
    </location>
</feature>
<proteinExistence type="predicted"/>
<evidence type="ECO:0000256" key="1">
    <source>
        <dbReference type="SAM" id="MobiDB-lite"/>
    </source>
</evidence>
<sequence length="200" mass="23520">MDAKLLENAKTLFRSKNSKKYFYLVTNKITILLRNLDSSMLCCKRKKKKKPENDLKQRTKNLRDSPETRPKIKFDPSNSRRYKDLPKLEEDPLLEEVSELSGKELLGISAEQKQTIIDNLRYETPDGFSSDLEEDSSYESYRLFCSLPDKLYPVLEASKVYPKELMRPEKSEETEKRSNFRETWEKTKKDVGNYETIVLS</sequence>
<reference evidence="2 3" key="1">
    <citation type="submission" date="2021-04" db="EMBL/GenBank/DDBJ databases">
        <authorList>
            <person name="Bliznina A."/>
        </authorList>
    </citation>
    <scope>NUCLEOTIDE SEQUENCE [LARGE SCALE GENOMIC DNA]</scope>
</reference>
<protein>
    <submittedName>
        <fullName evidence="2">Oidioi.mRNA.OKI2018_I69.chr2.g6950.t1.cds</fullName>
    </submittedName>
</protein>
<evidence type="ECO:0000313" key="3">
    <source>
        <dbReference type="Proteomes" id="UP001158576"/>
    </source>
</evidence>
<evidence type="ECO:0000313" key="2">
    <source>
        <dbReference type="EMBL" id="CAG5112772.1"/>
    </source>
</evidence>
<accession>A0ABN7T849</accession>